<dbReference type="PANTHER" id="PTHR24246:SF27">
    <property type="entry name" value="ADENOSINE RECEPTOR, ISOFORM A"/>
    <property type="match status" value="1"/>
</dbReference>
<keyword evidence="14" id="KW-1185">Reference proteome</keyword>
<comment type="subcellular location">
    <subcellularLocation>
        <location evidence="1">Cell membrane</location>
        <topology evidence="1">Multi-pass membrane protein</topology>
    </subcellularLocation>
</comment>
<dbReference type="Pfam" id="PF00001">
    <property type="entry name" value="7tm_1"/>
    <property type="match status" value="2"/>
</dbReference>
<feature type="domain" description="G-protein coupled receptors family 1 profile" evidence="12">
    <location>
        <begin position="22"/>
        <end position="205"/>
    </location>
</feature>
<dbReference type="GO" id="GO:0005886">
    <property type="term" value="C:plasma membrane"/>
    <property type="evidence" value="ECO:0007669"/>
    <property type="project" value="UniProtKB-SubCell"/>
</dbReference>
<evidence type="ECO:0000256" key="6">
    <source>
        <dbReference type="ARBA" id="ARBA00023136"/>
    </source>
</evidence>
<name>A0A9W9YAK3_9CNID</name>
<keyword evidence="9" id="KW-0807">Transducer</keyword>
<keyword evidence="6 11" id="KW-0472">Membrane</keyword>
<evidence type="ECO:0000256" key="4">
    <source>
        <dbReference type="ARBA" id="ARBA00022989"/>
    </source>
</evidence>
<keyword evidence="3 11" id="KW-0812">Transmembrane</keyword>
<evidence type="ECO:0000259" key="12">
    <source>
        <dbReference type="PROSITE" id="PS50262"/>
    </source>
</evidence>
<accession>A0A9W9YAK3</accession>
<feature type="transmembrane region" description="Helical" evidence="11">
    <location>
        <begin position="209"/>
        <end position="230"/>
    </location>
</feature>
<organism evidence="13 14">
    <name type="scientific">Desmophyllum pertusum</name>
    <dbReference type="NCBI Taxonomy" id="174260"/>
    <lineage>
        <taxon>Eukaryota</taxon>
        <taxon>Metazoa</taxon>
        <taxon>Cnidaria</taxon>
        <taxon>Anthozoa</taxon>
        <taxon>Hexacorallia</taxon>
        <taxon>Scleractinia</taxon>
        <taxon>Caryophylliina</taxon>
        <taxon>Caryophylliidae</taxon>
        <taxon>Desmophyllum</taxon>
    </lineage>
</organism>
<feature type="transmembrane region" description="Helical" evidence="11">
    <location>
        <begin position="83"/>
        <end position="102"/>
    </location>
</feature>
<evidence type="ECO:0000256" key="9">
    <source>
        <dbReference type="ARBA" id="ARBA00023224"/>
    </source>
</evidence>
<keyword evidence="4 11" id="KW-1133">Transmembrane helix</keyword>
<reference evidence="13" key="1">
    <citation type="submission" date="2023-01" db="EMBL/GenBank/DDBJ databases">
        <title>Genome assembly of the deep-sea coral Lophelia pertusa.</title>
        <authorList>
            <person name="Herrera S."/>
            <person name="Cordes E."/>
        </authorList>
    </citation>
    <scope>NUCLEOTIDE SEQUENCE</scope>
    <source>
        <strain evidence="13">USNM1676648</strain>
        <tissue evidence="13">Polyp</tissue>
    </source>
</reference>
<feature type="transmembrane region" description="Helical" evidence="11">
    <location>
        <begin position="179"/>
        <end position="202"/>
    </location>
</feature>
<dbReference type="InterPro" id="IPR017452">
    <property type="entry name" value="GPCR_Rhodpsn_7TM"/>
</dbReference>
<evidence type="ECO:0000256" key="2">
    <source>
        <dbReference type="ARBA" id="ARBA00022475"/>
    </source>
</evidence>
<protein>
    <recommendedName>
        <fullName evidence="12">G-protein coupled receptors family 1 profile domain-containing protein</fullName>
    </recommendedName>
</protein>
<feature type="compositionally biased region" description="Low complexity" evidence="10">
    <location>
        <begin position="349"/>
        <end position="359"/>
    </location>
</feature>
<dbReference type="Gene3D" id="1.20.1070.10">
    <property type="entry name" value="Rhodopsin 7-helix transmembrane proteins"/>
    <property type="match status" value="2"/>
</dbReference>
<dbReference type="Proteomes" id="UP001163046">
    <property type="component" value="Unassembled WGS sequence"/>
</dbReference>
<dbReference type="CDD" id="cd00637">
    <property type="entry name" value="7tm_classA_rhodopsin-like"/>
    <property type="match status" value="1"/>
</dbReference>
<evidence type="ECO:0000313" key="13">
    <source>
        <dbReference type="EMBL" id="KAJ7328662.1"/>
    </source>
</evidence>
<keyword evidence="8" id="KW-0325">Glycoprotein</keyword>
<feature type="compositionally biased region" description="Basic and acidic residues" evidence="10">
    <location>
        <begin position="364"/>
        <end position="380"/>
    </location>
</feature>
<feature type="region of interest" description="Disordered" evidence="10">
    <location>
        <begin position="314"/>
        <end position="380"/>
    </location>
</feature>
<feature type="transmembrane region" description="Helical" evidence="11">
    <location>
        <begin position="123"/>
        <end position="144"/>
    </location>
</feature>
<evidence type="ECO:0000256" key="10">
    <source>
        <dbReference type="SAM" id="MobiDB-lite"/>
    </source>
</evidence>
<dbReference type="PRINTS" id="PR00237">
    <property type="entry name" value="GPCRRHODOPSN"/>
</dbReference>
<feature type="transmembrane region" description="Helical" evidence="11">
    <location>
        <begin position="43"/>
        <end position="63"/>
    </location>
</feature>
<dbReference type="GO" id="GO:0004930">
    <property type="term" value="F:G protein-coupled receptor activity"/>
    <property type="evidence" value="ECO:0007669"/>
    <property type="project" value="UniProtKB-KW"/>
</dbReference>
<dbReference type="InterPro" id="IPR000276">
    <property type="entry name" value="GPCR_Rhodpsn"/>
</dbReference>
<dbReference type="OrthoDB" id="5962323at2759"/>
<dbReference type="PROSITE" id="PS50262">
    <property type="entry name" value="G_PROTEIN_RECEP_F1_2"/>
    <property type="match status" value="1"/>
</dbReference>
<proteinExistence type="predicted"/>
<dbReference type="AlphaFoldDB" id="A0A9W9YAK3"/>
<sequence length="380" mass="44068">MTMHGIKALGKLLLIAILITLTNGLVFIMFYKRKSLRTPSNYLLLSLAVCEFLTGAINIPYFIVFSFDVVPPAMFKDFAYWMYSLHTLMAVSAGYHILAITAEKYLAISRPLRHYLHATKKTVFKISAGIWLTSTLIAVIPLVWNESSSRLLWRQNNDNTSDTRSRLRGAKKANDRKCIIIFAIMATMFALCWLPYFTLMLISYVKQYFMSLFSASIIRAFELFAIVRYMTSITNPFLYTFFKRDFWLALRTLLGFRRINFPSTVRLRSHSLRHTNDITRSVSLDSNFISLVSWNPVTANRIGLQASHTISEELTVSENQKNHETQENRGNQKNHEDHKTLENHKNQENCDNQDNQGNQKNKKNHENQDKHENQNNHENL</sequence>
<comment type="caution">
    <text evidence="13">The sequence shown here is derived from an EMBL/GenBank/DDBJ whole genome shotgun (WGS) entry which is preliminary data.</text>
</comment>
<keyword evidence="5" id="KW-0297">G-protein coupled receptor</keyword>
<evidence type="ECO:0000256" key="1">
    <source>
        <dbReference type="ARBA" id="ARBA00004651"/>
    </source>
</evidence>
<dbReference type="EMBL" id="MU827795">
    <property type="protein sequence ID" value="KAJ7328662.1"/>
    <property type="molecule type" value="Genomic_DNA"/>
</dbReference>
<evidence type="ECO:0000256" key="7">
    <source>
        <dbReference type="ARBA" id="ARBA00023170"/>
    </source>
</evidence>
<dbReference type="SUPFAM" id="SSF81321">
    <property type="entry name" value="Family A G protein-coupled receptor-like"/>
    <property type="match status" value="1"/>
</dbReference>
<gene>
    <name evidence="13" type="ORF">OS493_023937</name>
</gene>
<evidence type="ECO:0000256" key="8">
    <source>
        <dbReference type="ARBA" id="ARBA00023180"/>
    </source>
</evidence>
<keyword evidence="7" id="KW-0675">Receptor</keyword>
<evidence type="ECO:0000256" key="5">
    <source>
        <dbReference type="ARBA" id="ARBA00023040"/>
    </source>
</evidence>
<evidence type="ECO:0000256" key="11">
    <source>
        <dbReference type="SAM" id="Phobius"/>
    </source>
</evidence>
<dbReference type="PANTHER" id="PTHR24246">
    <property type="entry name" value="OLFACTORY RECEPTOR AND ADENOSINE RECEPTOR"/>
    <property type="match status" value="1"/>
</dbReference>
<feature type="transmembrane region" description="Helical" evidence="11">
    <location>
        <begin position="12"/>
        <end position="31"/>
    </location>
</feature>
<evidence type="ECO:0000313" key="14">
    <source>
        <dbReference type="Proteomes" id="UP001163046"/>
    </source>
</evidence>
<keyword evidence="2" id="KW-1003">Cell membrane</keyword>
<evidence type="ECO:0000256" key="3">
    <source>
        <dbReference type="ARBA" id="ARBA00022692"/>
    </source>
</evidence>
<feature type="compositionally biased region" description="Basic and acidic residues" evidence="10">
    <location>
        <begin position="333"/>
        <end position="348"/>
    </location>
</feature>